<protein>
    <submittedName>
        <fullName evidence="2">Uncharacterized protein</fullName>
    </submittedName>
</protein>
<evidence type="ECO:0000313" key="2">
    <source>
        <dbReference type="EMBL" id="KAJ1726600.1"/>
    </source>
</evidence>
<evidence type="ECO:0000313" key="3">
    <source>
        <dbReference type="Proteomes" id="UP001143981"/>
    </source>
</evidence>
<name>A0A9W7Y9G8_9FUNG</name>
<proteinExistence type="predicted"/>
<dbReference type="Proteomes" id="UP001143981">
    <property type="component" value="Unassembled WGS sequence"/>
</dbReference>
<dbReference type="AlphaFoldDB" id="A0A9W7Y9G8"/>
<dbReference type="EMBL" id="JANBOI010001469">
    <property type="protein sequence ID" value="KAJ1726600.1"/>
    <property type="molecule type" value="Genomic_DNA"/>
</dbReference>
<keyword evidence="1" id="KW-0472">Membrane</keyword>
<keyword evidence="1" id="KW-1133">Transmembrane helix</keyword>
<keyword evidence="3" id="KW-1185">Reference proteome</keyword>
<comment type="caution">
    <text evidence="2">The sequence shown here is derived from an EMBL/GenBank/DDBJ whole genome shotgun (WGS) entry which is preliminary data.</text>
</comment>
<feature type="transmembrane region" description="Helical" evidence="1">
    <location>
        <begin position="79"/>
        <end position="99"/>
    </location>
</feature>
<organism evidence="2 3">
    <name type="scientific">Coemansia biformis</name>
    <dbReference type="NCBI Taxonomy" id="1286918"/>
    <lineage>
        <taxon>Eukaryota</taxon>
        <taxon>Fungi</taxon>
        <taxon>Fungi incertae sedis</taxon>
        <taxon>Zoopagomycota</taxon>
        <taxon>Kickxellomycotina</taxon>
        <taxon>Kickxellomycetes</taxon>
        <taxon>Kickxellales</taxon>
        <taxon>Kickxellaceae</taxon>
        <taxon>Coemansia</taxon>
    </lineage>
</organism>
<keyword evidence="1" id="KW-0812">Transmembrane</keyword>
<evidence type="ECO:0000256" key="1">
    <source>
        <dbReference type="SAM" id="Phobius"/>
    </source>
</evidence>
<sequence length="114" mass="11933">LESGTILGIHNMYVVFPQFAINAISTLIFAWLGGGAGSNTRTASSNLPIRSVEFMAMDAVFARLSGGADIGGGGDVIGLVLRIGGTSALVAAAMTSLLFDRQRIRAYAAEENRR</sequence>
<feature type="transmembrane region" description="Helical" evidence="1">
    <location>
        <begin position="12"/>
        <end position="32"/>
    </location>
</feature>
<gene>
    <name evidence="2" type="ORF">LPJ61_005078</name>
</gene>
<accession>A0A9W7Y9G8</accession>
<dbReference type="OrthoDB" id="28755at2759"/>
<reference evidence="2" key="1">
    <citation type="submission" date="2022-07" db="EMBL/GenBank/DDBJ databases">
        <title>Phylogenomic reconstructions and comparative analyses of Kickxellomycotina fungi.</title>
        <authorList>
            <person name="Reynolds N.K."/>
            <person name="Stajich J.E."/>
            <person name="Barry K."/>
            <person name="Grigoriev I.V."/>
            <person name="Crous P."/>
            <person name="Smith M.E."/>
        </authorList>
    </citation>
    <scope>NUCLEOTIDE SEQUENCE</scope>
    <source>
        <strain evidence="2">BCRC 34381</strain>
    </source>
</reference>
<feature type="non-terminal residue" evidence="2">
    <location>
        <position position="1"/>
    </location>
</feature>